<dbReference type="EMBL" id="BMJJ01000016">
    <property type="protein sequence ID" value="GGD40579.1"/>
    <property type="molecule type" value="Genomic_DNA"/>
</dbReference>
<dbReference type="Gene3D" id="3.40.50.1820">
    <property type="entry name" value="alpha/beta hydrolase"/>
    <property type="match status" value="1"/>
</dbReference>
<dbReference type="Proteomes" id="UP000613160">
    <property type="component" value="Unassembled WGS sequence"/>
</dbReference>
<evidence type="ECO:0000259" key="2">
    <source>
        <dbReference type="Pfam" id="PF12697"/>
    </source>
</evidence>
<dbReference type="InterPro" id="IPR029058">
    <property type="entry name" value="AB_hydrolase_fold"/>
</dbReference>
<dbReference type="InterPro" id="IPR000073">
    <property type="entry name" value="AB_hydrolase_1"/>
</dbReference>
<organism evidence="3 4">
    <name type="scientific">Aureimonas glaciei</name>
    <dbReference type="NCBI Taxonomy" id="1776957"/>
    <lineage>
        <taxon>Bacteria</taxon>
        <taxon>Pseudomonadati</taxon>
        <taxon>Pseudomonadota</taxon>
        <taxon>Alphaproteobacteria</taxon>
        <taxon>Hyphomicrobiales</taxon>
        <taxon>Aurantimonadaceae</taxon>
        <taxon>Aureimonas</taxon>
    </lineage>
</organism>
<evidence type="ECO:0000313" key="3">
    <source>
        <dbReference type="EMBL" id="GGD40579.1"/>
    </source>
</evidence>
<feature type="signal peptide" evidence="1">
    <location>
        <begin position="1"/>
        <end position="23"/>
    </location>
</feature>
<protein>
    <submittedName>
        <fullName evidence="3">Alpha/beta hydrolase</fullName>
    </submittedName>
</protein>
<keyword evidence="4" id="KW-1185">Reference proteome</keyword>
<dbReference type="AlphaFoldDB" id="A0A916YES7"/>
<dbReference type="RefSeq" id="WP_188855069.1">
    <property type="nucleotide sequence ID" value="NZ_BMJJ01000016.1"/>
</dbReference>
<dbReference type="InterPro" id="IPR052897">
    <property type="entry name" value="Sec-Metab_Biosynth_Hydrolase"/>
</dbReference>
<sequence length="252" mass="26531">MVRKMSGLLALAIASAPILPAKAAEKPFSVVLVHGAFVDASGWRGVFDRLTKDGYEVLVVQNPTITLKDDVTITQQAIAKAKHPVILVGHSYGGSVITEAGNDAKVQSLVYLAAFAPDVGESVAKLAEEPVPGEPQAPLLPPTNGFLIVDPAKFSAAFAADVDAQTTAFMAAAQVPWGLNAVGGIITNAAWKSKPSYYMVATEDHMVPPTAQRRMAKRANAKTQEIKSSHAVMMSHPDEVAAFIEGADGSTR</sequence>
<accession>A0A916YES7</accession>
<dbReference type="Pfam" id="PF12697">
    <property type="entry name" value="Abhydrolase_6"/>
    <property type="match status" value="1"/>
</dbReference>
<dbReference type="GO" id="GO:0016787">
    <property type="term" value="F:hydrolase activity"/>
    <property type="evidence" value="ECO:0007669"/>
    <property type="project" value="UniProtKB-KW"/>
</dbReference>
<reference evidence="3" key="2">
    <citation type="submission" date="2020-09" db="EMBL/GenBank/DDBJ databases">
        <authorList>
            <person name="Sun Q."/>
            <person name="Zhou Y."/>
        </authorList>
    </citation>
    <scope>NUCLEOTIDE SEQUENCE</scope>
    <source>
        <strain evidence="3">CGMCC 1.15493</strain>
    </source>
</reference>
<keyword evidence="1" id="KW-0732">Signal</keyword>
<name>A0A916YES7_9HYPH</name>
<comment type="caution">
    <text evidence="3">The sequence shown here is derived from an EMBL/GenBank/DDBJ whole genome shotgun (WGS) entry which is preliminary data.</text>
</comment>
<proteinExistence type="predicted"/>
<feature type="domain" description="AB hydrolase-1" evidence="2">
    <location>
        <begin position="30"/>
        <end position="242"/>
    </location>
</feature>
<dbReference type="SUPFAM" id="SSF53474">
    <property type="entry name" value="alpha/beta-Hydrolases"/>
    <property type="match status" value="1"/>
</dbReference>
<dbReference type="PANTHER" id="PTHR37017">
    <property type="entry name" value="AB HYDROLASE-1 DOMAIN-CONTAINING PROTEIN-RELATED"/>
    <property type="match status" value="1"/>
</dbReference>
<feature type="chain" id="PRO_5037870702" evidence="1">
    <location>
        <begin position="24"/>
        <end position="252"/>
    </location>
</feature>
<gene>
    <name evidence="3" type="ORF">GCM10011335_49110</name>
</gene>
<evidence type="ECO:0000256" key="1">
    <source>
        <dbReference type="SAM" id="SignalP"/>
    </source>
</evidence>
<dbReference type="PANTHER" id="PTHR37017:SF11">
    <property type="entry name" value="ESTERASE_LIPASE_THIOESTERASE DOMAIN-CONTAINING PROTEIN"/>
    <property type="match status" value="1"/>
</dbReference>
<keyword evidence="3" id="KW-0378">Hydrolase</keyword>
<reference evidence="3" key="1">
    <citation type="journal article" date="2014" name="Int. J. Syst. Evol. Microbiol.">
        <title>Complete genome sequence of Corynebacterium casei LMG S-19264T (=DSM 44701T), isolated from a smear-ripened cheese.</title>
        <authorList>
            <consortium name="US DOE Joint Genome Institute (JGI-PGF)"/>
            <person name="Walter F."/>
            <person name="Albersmeier A."/>
            <person name="Kalinowski J."/>
            <person name="Ruckert C."/>
        </authorList>
    </citation>
    <scope>NUCLEOTIDE SEQUENCE</scope>
    <source>
        <strain evidence="3">CGMCC 1.15493</strain>
    </source>
</reference>
<evidence type="ECO:0000313" key="4">
    <source>
        <dbReference type="Proteomes" id="UP000613160"/>
    </source>
</evidence>